<dbReference type="AlphaFoldDB" id="A0A5C3NRD8"/>
<keyword evidence="2" id="KW-1185">Reference proteome</keyword>
<dbReference type="STRING" id="1314778.A0A5C3NRD8"/>
<protein>
    <submittedName>
        <fullName evidence="1">Uncharacterized protein</fullName>
    </submittedName>
</protein>
<proteinExistence type="predicted"/>
<organism evidence="1 2">
    <name type="scientific">Polyporus arcularius HHB13444</name>
    <dbReference type="NCBI Taxonomy" id="1314778"/>
    <lineage>
        <taxon>Eukaryota</taxon>
        <taxon>Fungi</taxon>
        <taxon>Dikarya</taxon>
        <taxon>Basidiomycota</taxon>
        <taxon>Agaricomycotina</taxon>
        <taxon>Agaricomycetes</taxon>
        <taxon>Polyporales</taxon>
        <taxon>Polyporaceae</taxon>
        <taxon>Polyporus</taxon>
    </lineage>
</organism>
<dbReference type="EMBL" id="ML212489">
    <property type="protein sequence ID" value="TFK78510.1"/>
    <property type="molecule type" value="Genomic_DNA"/>
</dbReference>
<sequence length="121" mass="13635">RIIIATLKPLAKCLCPQCLTEKAEVSKAGTAADDEWETSNKIWHARELIFRGYSLESKHIKKLLVFQSLNQICSAFSTLLSDQGPNVEKLLTPDLMHEFELGVYNNIFAHMSSCISSKHLE</sequence>
<name>A0A5C3NRD8_9APHY</name>
<feature type="non-terminal residue" evidence="1">
    <location>
        <position position="1"/>
    </location>
</feature>
<gene>
    <name evidence="1" type="ORF">K466DRAFT_507204</name>
</gene>
<accession>A0A5C3NRD8</accession>
<dbReference type="Proteomes" id="UP000308197">
    <property type="component" value="Unassembled WGS sequence"/>
</dbReference>
<evidence type="ECO:0000313" key="2">
    <source>
        <dbReference type="Proteomes" id="UP000308197"/>
    </source>
</evidence>
<reference evidence="1 2" key="1">
    <citation type="journal article" date="2019" name="Nat. Ecol. Evol.">
        <title>Megaphylogeny resolves global patterns of mushroom evolution.</title>
        <authorList>
            <person name="Varga T."/>
            <person name="Krizsan K."/>
            <person name="Foldi C."/>
            <person name="Dima B."/>
            <person name="Sanchez-Garcia M."/>
            <person name="Sanchez-Ramirez S."/>
            <person name="Szollosi G.J."/>
            <person name="Szarkandi J.G."/>
            <person name="Papp V."/>
            <person name="Albert L."/>
            <person name="Andreopoulos W."/>
            <person name="Angelini C."/>
            <person name="Antonin V."/>
            <person name="Barry K.W."/>
            <person name="Bougher N.L."/>
            <person name="Buchanan P."/>
            <person name="Buyck B."/>
            <person name="Bense V."/>
            <person name="Catcheside P."/>
            <person name="Chovatia M."/>
            <person name="Cooper J."/>
            <person name="Damon W."/>
            <person name="Desjardin D."/>
            <person name="Finy P."/>
            <person name="Geml J."/>
            <person name="Haridas S."/>
            <person name="Hughes K."/>
            <person name="Justo A."/>
            <person name="Karasinski D."/>
            <person name="Kautmanova I."/>
            <person name="Kiss B."/>
            <person name="Kocsube S."/>
            <person name="Kotiranta H."/>
            <person name="LaButti K.M."/>
            <person name="Lechner B.E."/>
            <person name="Liimatainen K."/>
            <person name="Lipzen A."/>
            <person name="Lukacs Z."/>
            <person name="Mihaltcheva S."/>
            <person name="Morgado L.N."/>
            <person name="Niskanen T."/>
            <person name="Noordeloos M.E."/>
            <person name="Ohm R.A."/>
            <person name="Ortiz-Santana B."/>
            <person name="Ovrebo C."/>
            <person name="Racz N."/>
            <person name="Riley R."/>
            <person name="Savchenko A."/>
            <person name="Shiryaev A."/>
            <person name="Soop K."/>
            <person name="Spirin V."/>
            <person name="Szebenyi C."/>
            <person name="Tomsovsky M."/>
            <person name="Tulloss R.E."/>
            <person name="Uehling J."/>
            <person name="Grigoriev I.V."/>
            <person name="Vagvolgyi C."/>
            <person name="Papp T."/>
            <person name="Martin F.M."/>
            <person name="Miettinen O."/>
            <person name="Hibbett D.S."/>
            <person name="Nagy L.G."/>
        </authorList>
    </citation>
    <scope>NUCLEOTIDE SEQUENCE [LARGE SCALE GENOMIC DNA]</scope>
    <source>
        <strain evidence="1 2">HHB13444</strain>
    </source>
</reference>
<dbReference type="InParanoid" id="A0A5C3NRD8"/>
<evidence type="ECO:0000313" key="1">
    <source>
        <dbReference type="EMBL" id="TFK78510.1"/>
    </source>
</evidence>